<reference evidence="2 3" key="1">
    <citation type="journal article" date="2015" name="Genome Announc.">
        <title>Expanding the biotechnology potential of lactobacilli through comparative genomics of 213 strains and associated genera.</title>
        <authorList>
            <person name="Sun Z."/>
            <person name="Harris H.M."/>
            <person name="McCann A."/>
            <person name="Guo C."/>
            <person name="Argimon S."/>
            <person name="Zhang W."/>
            <person name="Yang X."/>
            <person name="Jeffery I.B."/>
            <person name="Cooney J.C."/>
            <person name="Kagawa T.F."/>
            <person name="Liu W."/>
            <person name="Song Y."/>
            <person name="Salvetti E."/>
            <person name="Wrobel A."/>
            <person name="Rasinkangas P."/>
            <person name="Parkhill J."/>
            <person name="Rea M.C."/>
            <person name="O'Sullivan O."/>
            <person name="Ritari J."/>
            <person name="Douillard F.P."/>
            <person name="Paul Ross R."/>
            <person name="Yang R."/>
            <person name="Briner A.E."/>
            <person name="Felis G.E."/>
            <person name="de Vos W.M."/>
            <person name="Barrangou R."/>
            <person name="Klaenhammer T.R."/>
            <person name="Caufield P.W."/>
            <person name="Cui Y."/>
            <person name="Zhang H."/>
            <person name="O'Toole P.W."/>
        </authorList>
    </citation>
    <scope>NUCLEOTIDE SEQUENCE [LARGE SCALE GENOMIC DNA]</scope>
    <source>
        <strain evidence="2 3">DSM 20253</strain>
    </source>
</reference>
<dbReference type="InterPro" id="IPR016152">
    <property type="entry name" value="PTrfase/Anion_transptr"/>
</dbReference>
<dbReference type="PANTHER" id="PTHR30185">
    <property type="entry name" value="CRYPTIC BETA-GLUCOSIDE BGL OPERON ANTITERMINATOR"/>
    <property type="match status" value="1"/>
</dbReference>
<accession>A0A0R2D8X8</accession>
<dbReference type="InterPro" id="IPR036388">
    <property type="entry name" value="WH-like_DNA-bd_sf"/>
</dbReference>
<feature type="domain" description="Helix-turn-helix type 11" evidence="1">
    <location>
        <begin position="5"/>
        <end position="45"/>
    </location>
</feature>
<protein>
    <recommendedName>
        <fullName evidence="1">Helix-turn-helix type 11 domain-containing protein</fullName>
    </recommendedName>
</protein>
<dbReference type="Pfam" id="PF08279">
    <property type="entry name" value="HTH_11"/>
    <property type="match status" value="1"/>
</dbReference>
<gene>
    <name evidence="2" type="ORF">FC24_GL001682</name>
</gene>
<dbReference type="STRING" id="1423796.FC24_GL001682"/>
<dbReference type="PATRIC" id="fig|1423796.3.peg.1710"/>
<name>A0A0R2D8X8_9LACO</name>
<proteinExistence type="predicted"/>
<dbReference type="AlphaFoldDB" id="A0A0R2D8X8"/>
<dbReference type="Gene3D" id="1.10.10.10">
    <property type="entry name" value="Winged helix-like DNA-binding domain superfamily/Winged helix DNA-binding domain"/>
    <property type="match status" value="1"/>
</dbReference>
<dbReference type="Proteomes" id="UP000051638">
    <property type="component" value="Unassembled WGS sequence"/>
</dbReference>
<evidence type="ECO:0000259" key="1">
    <source>
        <dbReference type="Pfam" id="PF08279"/>
    </source>
</evidence>
<dbReference type="InterPro" id="IPR050661">
    <property type="entry name" value="BglG_antiterminators"/>
</dbReference>
<evidence type="ECO:0000313" key="2">
    <source>
        <dbReference type="EMBL" id="KRM97145.1"/>
    </source>
</evidence>
<dbReference type="OrthoDB" id="2358583at2"/>
<evidence type="ECO:0000313" key="3">
    <source>
        <dbReference type="Proteomes" id="UP000051638"/>
    </source>
</evidence>
<keyword evidence="3" id="KW-1185">Reference proteome</keyword>
<organism evidence="2 3">
    <name type="scientific">Loigolactobacillus rennini DSM 20253</name>
    <dbReference type="NCBI Taxonomy" id="1423796"/>
    <lineage>
        <taxon>Bacteria</taxon>
        <taxon>Bacillati</taxon>
        <taxon>Bacillota</taxon>
        <taxon>Bacilli</taxon>
        <taxon>Lactobacillales</taxon>
        <taxon>Lactobacillaceae</taxon>
        <taxon>Loigolactobacillus</taxon>
    </lineage>
</organism>
<dbReference type="EMBL" id="AYYI01000047">
    <property type="protein sequence ID" value="KRM97145.1"/>
    <property type="molecule type" value="Genomic_DNA"/>
</dbReference>
<sequence length="559" mass="65033">MMTNRQVKILQLLMDNSYSGAELAHLLNASRRTIIRDIATIDYWLEKEKIGNIDTSQKYKLQVNNHYQLETFIQELQLKQYRVLYYLLVYPALSNDDIAAKTLLPKKNIDEIIYYLNQKYNYLFMIRKKVGKGVYLSLTTQDRIDLLASLLFSFTRLQKEIPRASYVSKKFRLKNAKLTQLLKRRSTLESQQQLELQLLSWQLCWTHDSIQYSLTEYFEEKNLRIQKAAQLNLVKILVRINQGYRVKIDEHACAQMLIQHLKRTISFPNYFDETVTEPLKALKASYPFSFELAEELAQGLQDYLKILYIDSQYIGLYIVNAQHLASQSVHAVMYEERHSISNINEMLLKEQVKNLILHVVHSVAELNNCVKKYPITLLLVDKMQLVKVADVNTTYIFNGILDHTDLVKIKNIVDTALIRAEIKNVFNEHDFFYLNNDVNFNFTLQNALKILSTQHLITAKQANAILKREAAGNQLIIGHLSVPHIKATIDEPFRLFYFRLDNAIILNKVKVYGILIVLVNSQASEYTQLFAYLYGQLKHAVPEVLATFRNLNRALLMAP</sequence>
<dbReference type="SUPFAM" id="SSF55804">
    <property type="entry name" value="Phoshotransferase/anion transport protein"/>
    <property type="match status" value="1"/>
</dbReference>
<comment type="caution">
    <text evidence="2">The sequence shown here is derived from an EMBL/GenBank/DDBJ whole genome shotgun (WGS) entry which is preliminary data.</text>
</comment>
<dbReference type="InterPro" id="IPR013196">
    <property type="entry name" value="HTH_11"/>
</dbReference>